<evidence type="ECO:0000313" key="1">
    <source>
        <dbReference type="EMBL" id="BET27566.1"/>
    </source>
</evidence>
<dbReference type="KEGG" id="lto:RGQ30_30670"/>
<dbReference type="EMBL" id="AP028947">
    <property type="protein sequence ID" value="BET27566.1"/>
    <property type="molecule type" value="Genomic_DNA"/>
</dbReference>
<dbReference type="Proteomes" id="UP001329151">
    <property type="component" value="Chromosome"/>
</dbReference>
<keyword evidence="2" id="KW-1185">Reference proteome</keyword>
<name>A0AA86MEZ3_9BURK</name>
<reference evidence="1 2" key="1">
    <citation type="submission" date="2023-10" db="EMBL/GenBank/DDBJ databases">
        <title>Complete Genome Sequence of Limnobacter thiooxidans CS-K2T, Isolated from freshwater lake sediments in Bavaria, Germany.</title>
        <authorList>
            <person name="Naruki M."/>
            <person name="Watanabe A."/>
            <person name="Warashina T."/>
            <person name="Morita T."/>
            <person name="Arakawa K."/>
        </authorList>
    </citation>
    <scope>NUCLEOTIDE SEQUENCE [LARGE SCALE GENOMIC DNA]</scope>
    <source>
        <strain evidence="1 2">CS-K2</strain>
    </source>
</reference>
<accession>A0AA86MEZ3</accession>
<gene>
    <name evidence="1" type="ORF">RGQ30_30670</name>
</gene>
<protein>
    <recommendedName>
        <fullName evidence="3">Guanylate cyclase domain-containing protein</fullName>
    </recommendedName>
</protein>
<evidence type="ECO:0000313" key="2">
    <source>
        <dbReference type="Proteomes" id="UP001329151"/>
    </source>
</evidence>
<dbReference type="AlphaFoldDB" id="A0AA86MEZ3"/>
<evidence type="ECO:0008006" key="3">
    <source>
        <dbReference type="Google" id="ProtNLM"/>
    </source>
</evidence>
<proteinExistence type="predicted"/>
<organism evidence="1 2">
    <name type="scientific">Limnobacter thiooxidans</name>
    <dbReference type="NCBI Taxonomy" id="131080"/>
    <lineage>
        <taxon>Bacteria</taxon>
        <taxon>Pseudomonadati</taxon>
        <taxon>Pseudomonadota</taxon>
        <taxon>Betaproteobacteria</taxon>
        <taxon>Burkholderiales</taxon>
        <taxon>Burkholderiaceae</taxon>
        <taxon>Limnobacter</taxon>
    </lineage>
</organism>
<sequence>MSVAMKIELKSHICAYLDVLGGAEIFSNQNLLAAEFFLSSILEFERRLNAMGPDGSPVVKTFTDNVFAAFPLNSTSKKLREQQIAGFLQEVACQIQHFFLESELFLRGAVIIGDMMIHEKFVFGPGVVKVVSEEKSAIFPRVVLDHSVLAELSESFQDVFVYRAADGVTSLNYLGVQFWMLKPHQKAIEKALLKNKNRVAIEAKYYWLQQYHEDTEAHLRRYGLYPTM</sequence>